<dbReference type="CDD" id="cd03221">
    <property type="entry name" value="ABCF_EF-3"/>
    <property type="match status" value="2"/>
</dbReference>
<evidence type="ECO:0000256" key="4">
    <source>
        <dbReference type="SAM" id="MobiDB-lite"/>
    </source>
</evidence>
<organism evidence="6 7">
    <name type="scientific">Geovibrio thiophilus</name>
    <dbReference type="NCBI Taxonomy" id="139438"/>
    <lineage>
        <taxon>Bacteria</taxon>
        <taxon>Pseudomonadati</taxon>
        <taxon>Deferribacterota</taxon>
        <taxon>Deferribacteres</taxon>
        <taxon>Deferribacterales</taxon>
        <taxon>Geovibrionaceae</taxon>
        <taxon>Geovibrio</taxon>
    </lineage>
</organism>
<dbReference type="PROSITE" id="PS00211">
    <property type="entry name" value="ABC_TRANSPORTER_1"/>
    <property type="match status" value="1"/>
</dbReference>
<protein>
    <submittedName>
        <fullName evidence="6">ATP-binding cassette domain-containing protein</fullName>
    </submittedName>
</protein>
<dbReference type="PROSITE" id="PS50893">
    <property type="entry name" value="ABC_TRANSPORTER_2"/>
    <property type="match status" value="2"/>
</dbReference>
<dbReference type="SUPFAM" id="SSF52540">
    <property type="entry name" value="P-loop containing nucleoside triphosphate hydrolases"/>
    <property type="match status" value="2"/>
</dbReference>
<dbReference type="Pfam" id="PF12848">
    <property type="entry name" value="ABC_tran_Xtn"/>
    <property type="match status" value="1"/>
</dbReference>
<reference evidence="6 7" key="1">
    <citation type="submission" date="2019-01" db="EMBL/GenBank/DDBJ databases">
        <title>Geovibrio thiophilus DSM 11263, complete genome.</title>
        <authorList>
            <person name="Spring S."/>
            <person name="Bunk B."/>
            <person name="Sproer C."/>
        </authorList>
    </citation>
    <scope>NUCLEOTIDE SEQUENCE [LARGE SCALE GENOMIC DNA]</scope>
    <source>
        <strain evidence="6 7">DSM 11263</strain>
    </source>
</reference>
<dbReference type="InterPro" id="IPR027417">
    <property type="entry name" value="P-loop_NTPase"/>
</dbReference>
<sequence length="617" mass="70265">MVNVENISKSYGGQVLLEDASFRLNKGERAGLVGRNGHGKTTIFRMMIGEETPDSGQVSFPKRYVIGHLKQHLDFTENTVIEEGCKGLREEDEGQIWKVEKILFGLGFTEDDMYRHPSEFSGGYQVRLDLAKVLVSEPNMLLLDEPTNYLDITSVRWLENFLRSWKGELMLITHDRSFMDAVVTHTVAIHRRKIRKIEGDTGKLYEQIATEEEIYEKTRQNEEQKRKEVEAFITRFKSKASLASRAQSRVKMLEKMGSRAKLEDIKDLDFGFRYKHYEGKTGLNAKGVTFGYDKNDPLIKDFSINITTGERVCIIGKNGKGKTTLLKLLAGEMKPDAGEIYYGPGIEKGFYEQTNIKTLDDRRTIEEELLHTAPDVDRQRARNISGIMMFEGDSALKKIGVLSGGEKSRVMLGKLLAKPLNFLMLDEPTNHLDMQSCDSLLEALDDFPGTLLLITHNEMFLHALADRLIVFKNNKISVFDGTYAEFLEKEGWDEEEETPKPKKKVTSQGKLTKKELRKKRSDLLSEKSRVVAPLEKRVQDTETAIETAEKRVADINSFLITASENGDTAKISSLSKELTEWESEIEKLFKQLETATEDFEFESAKYETLLKELGDDE</sequence>
<keyword evidence="7" id="KW-1185">Reference proteome</keyword>
<feature type="domain" description="ABC transporter" evidence="5">
    <location>
        <begin position="2"/>
        <end position="217"/>
    </location>
</feature>
<evidence type="ECO:0000256" key="1">
    <source>
        <dbReference type="ARBA" id="ARBA00022741"/>
    </source>
</evidence>
<dbReference type="InterPro" id="IPR003439">
    <property type="entry name" value="ABC_transporter-like_ATP-bd"/>
</dbReference>
<gene>
    <name evidence="6" type="ORF">EP073_07840</name>
</gene>
<proteinExistence type="predicted"/>
<evidence type="ECO:0000259" key="5">
    <source>
        <dbReference type="PROSITE" id="PS50893"/>
    </source>
</evidence>
<dbReference type="InterPro" id="IPR017871">
    <property type="entry name" value="ABC_transporter-like_CS"/>
</dbReference>
<feature type="domain" description="ABC transporter" evidence="5">
    <location>
        <begin position="283"/>
        <end position="498"/>
    </location>
</feature>
<feature type="coiled-coil region" evidence="3">
    <location>
        <begin position="531"/>
        <end position="598"/>
    </location>
</feature>
<dbReference type="InterPro" id="IPR032781">
    <property type="entry name" value="ABC_tran_Xtn"/>
</dbReference>
<dbReference type="Gene3D" id="3.40.50.300">
    <property type="entry name" value="P-loop containing nucleotide triphosphate hydrolases"/>
    <property type="match status" value="2"/>
</dbReference>
<dbReference type="Pfam" id="PF00005">
    <property type="entry name" value="ABC_tran"/>
    <property type="match status" value="2"/>
</dbReference>
<accession>A0A3R5YZH7</accession>
<dbReference type="PANTHER" id="PTHR42855:SF2">
    <property type="entry name" value="DRUG RESISTANCE ABC TRANSPORTER,ATP-BINDING PROTEIN"/>
    <property type="match status" value="1"/>
</dbReference>
<evidence type="ECO:0000313" key="7">
    <source>
        <dbReference type="Proteomes" id="UP000287502"/>
    </source>
</evidence>
<keyword evidence="3" id="KW-0175">Coiled coil</keyword>
<dbReference type="AlphaFoldDB" id="A0A3R5YZH7"/>
<dbReference type="InterPro" id="IPR003593">
    <property type="entry name" value="AAA+_ATPase"/>
</dbReference>
<dbReference type="KEGG" id="gtl:EP073_07840"/>
<feature type="region of interest" description="Disordered" evidence="4">
    <location>
        <begin position="491"/>
        <end position="511"/>
    </location>
</feature>
<evidence type="ECO:0000256" key="2">
    <source>
        <dbReference type="ARBA" id="ARBA00022840"/>
    </source>
</evidence>
<dbReference type="RefSeq" id="WP_128466600.1">
    <property type="nucleotide sequence ID" value="NZ_CP035108.1"/>
</dbReference>
<dbReference type="EMBL" id="CP035108">
    <property type="protein sequence ID" value="QAR33314.1"/>
    <property type="molecule type" value="Genomic_DNA"/>
</dbReference>
<dbReference type="InterPro" id="IPR051309">
    <property type="entry name" value="ABCF_ATPase"/>
</dbReference>
<dbReference type="Proteomes" id="UP000287502">
    <property type="component" value="Chromosome"/>
</dbReference>
<dbReference type="GO" id="GO:0005524">
    <property type="term" value="F:ATP binding"/>
    <property type="evidence" value="ECO:0007669"/>
    <property type="project" value="UniProtKB-KW"/>
</dbReference>
<keyword evidence="2 6" id="KW-0067">ATP-binding</keyword>
<keyword evidence="1" id="KW-0547">Nucleotide-binding</keyword>
<dbReference type="PANTHER" id="PTHR42855">
    <property type="entry name" value="ABC TRANSPORTER ATP-BINDING SUBUNIT"/>
    <property type="match status" value="1"/>
</dbReference>
<dbReference type="SMART" id="SM00382">
    <property type="entry name" value="AAA"/>
    <property type="match status" value="2"/>
</dbReference>
<evidence type="ECO:0000313" key="6">
    <source>
        <dbReference type="EMBL" id="QAR33314.1"/>
    </source>
</evidence>
<dbReference type="OrthoDB" id="9808609at2"/>
<name>A0A3R5YZH7_9BACT</name>
<evidence type="ECO:0000256" key="3">
    <source>
        <dbReference type="SAM" id="Coils"/>
    </source>
</evidence>
<dbReference type="GO" id="GO:0016887">
    <property type="term" value="F:ATP hydrolysis activity"/>
    <property type="evidence" value="ECO:0007669"/>
    <property type="project" value="InterPro"/>
</dbReference>